<dbReference type="EMBL" id="CP097218">
    <property type="protein sequence ID" value="UQN29404.1"/>
    <property type="molecule type" value="Genomic_DNA"/>
</dbReference>
<dbReference type="RefSeq" id="WP_249478601.1">
    <property type="nucleotide sequence ID" value="NZ_CP097218.1"/>
</dbReference>
<sequence length="565" mass="60522">MSTPHAARPAAHHLAADAIVVGAGLAGLVAACEIADAGHDVLLLEREGMADLGGQAHWSFGGLFLVDSPEQRRLGIRDSLALAHQDWMGSARFERPEDHWPRAWAEAYLRFAAGEKRAWLHGMGVRFFPVVGWAERGDGTAEGHGNSVPRFHVTWGTGPGVLEPFLRRLAAHRESGRIRLRTRHAVEALILEDGRAVGVRGHVLEADATPRGVASTRRPTGEFEARAGAVLLATGGIGGNPDLVGELWPQRLGTMPGDVVRGVPASVDGAGMVMARDAGAHWINADRMWHYTEGLRNWDPVWEGHGIRILPGPSSLWVDARGERLPAPAYPGFDTTGTLRILRERGGEHSWFVLTRRIIEKEFVLSGSEQNPDLTGKDLRAVLGRVRPGAPPPVQAFLDRGEDFVTASDVPGLVQKMNALVGEDLVDAERLETQIRARDAEVVNRFAKDTQITAIRGARRYVGDRLIRTAAPHRLLDPAAGPLIAVRLHVLLRKTLGGLETDLDGRVQCAPAAGGGAFDGLFAAGEASGFGGGGYHGNSALEGTFLGGCLFSGRQAGRGIAQELG</sequence>
<evidence type="ECO:0000313" key="5">
    <source>
        <dbReference type="Proteomes" id="UP001055868"/>
    </source>
</evidence>
<evidence type="ECO:0000259" key="3">
    <source>
        <dbReference type="Pfam" id="PF00890"/>
    </source>
</evidence>
<dbReference type="NCBIfam" id="NF009472">
    <property type="entry name" value="PRK12834.1"/>
    <property type="match status" value="1"/>
</dbReference>
<keyword evidence="1" id="KW-0285">Flavoprotein</keyword>
<dbReference type="PANTHER" id="PTHR43260">
    <property type="entry name" value="3-KETOSTEROID-DELTA-1-DEHYDROGENASE"/>
    <property type="match status" value="1"/>
</dbReference>
<dbReference type="InterPro" id="IPR014614">
    <property type="entry name" value="KsdD_DH"/>
</dbReference>
<dbReference type="Pfam" id="PF00890">
    <property type="entry name" value="FAD_binding_2"/>
    <property type="match status" value="1"/>
</dbReference>
<proteinExistence type="predicted"/>
<evidence type="ECO:0000256" key="1">
    <source>
        <dbReference type="ARBA" id="ARBA00022630"/>
    </source>
</evidence>
<dbReference type="Gene3D" id="3.50.50.60">
    <property type="entry name" value="FAD/NAD(P)-binding domain"/>
    <property type="match status" value="1"/>
</dbReference>
<dbReference type="PANTHER" id="PTHR43260:SF1">
    <property type="entry name" value="KSDD-LIKE STEROID DEHYDROGENASE RV0785"/>
    <property type="match status" value="1"/>
</dbReference>
<name>A0ABY4N7R2_9MICO</name>
<accession>A0ABY4N7R2</accession>
<dbReference type="Proteomes" id="UP001055868">
    <property type="component" value="Chromosome"/>
</dbReference>
<organism evidence="4 5">
    <name type="scientific">Brachybacterium kimchii</name>
    <dbReference type="NCBI Taxonomy" id="2942909"/>
    <lineage>
        <taxon>Bacteria</taxon>
        <taxon>Bacillati</taxon>
        <taxon>Actinomycetota</taxon>
        <taxon>Actinomycetes</taxon>
        <taxon>Micrococcales</taxon>
        <taxon>Dermabacteraceae</taxon>
        <taxon>Brachybacterium</taxon>
    </lineage>
</organism>
<dbReference type="SUPFAM" id="SSF51905">
    <property type="entry name" value="FAD/NAD(P)-binding domain"/>
    <property type="match status" value="1"/>
</dbReference>
<dbReference type="Gene3D" id="3.90.700.10">
    <property type="entry name" value="Succinate dehydrogenase/fumarate reductase flavoprotein, catalytic domain"/>
    <property type="match status" value="1"/>
</dbReference>
<evidence type="ECO:0000313" key="4">
    <source>
        <dbReference type="EMBL" id="UQN29404.1"/>
    </source>
</evidence>
<protein>
    <submittedName>
        <fullName evidence="4">FAD-binding dehydrogenase</fullName>
    </submittedName>
</protein>
<dbReference type="InterPro" id="IPR003953">
    <property type="entry name" value="FAD-dep_OxRdtase_2_FAD-bd"/>
</dbReference>
<dbReference type="InterPro" id="IPR027477">
    <property type="entry name" value="Succ_DH/fumarate_Rdtase_cat_sf"/>
</dbReference>
<evidence type="ECO:0000256" key="2">
    <source>
        <dbReference type="ARBA" id="ARBA00023002"/>
    </source>
</evidence>
<dbReference type="InterPro" id="IPR036188">
    <property type="entry name" value="FAD/NAD-bd_sf"/>
</dbReference>
<feature type="domain" description="FAD-dependent oxidoreductase 2 FAD-binding" evidence="3">
    <location>
        <begin position="17"/>
        <end position="546"/>
    </location>
</feature>
<keyword evidence="5" id="KW-1185">Reference proteome</keyword>
<dbReference type="PIRSF" id="PIRSF036654">
    <property type="entry name" value="UCP036654"/>
    <property type="match status" value="1"/>
</dbReference>
<keyword evidence="2" id="KW-0560">Oxidoreductase</keyword>
<gene>
    <name evidence="4" type="ORF">M4486_17485</name>
</gene>
<reference evidence="4" key="1">
    <citation type="submission" date="2022-05" db="EMBL/GenBank/DDBJ databases">
        <title>Genomic analysis of Brachybacterium sp. CBA3104.</title>
        <authorList>
            <person name="Roh S.W."/>
            <person name="Kim Y.B."/>
            <person name="Kim Y."/>
        </authorList>
    </citation>
    <scope>NUCLEOTIDE SEQUENCE</scope>
    <source>
        <strain evidence="4">CBA3104</strain>
    </source>
</reference>